<dbReference type="SUPFAM" id="SSF82784">
    <property type="entry name" value="OsmC-like"/>
    <property type="match status" value="1"/>
</dbReference>
<sequence length="61" mass="6741">MCETKDGGLSITEVILKPEIIIKDENNSEKATQLHHKAHELCFIANSVNFPVICQSSIKAC</sequence>
<dbReference type="EMBL" id="CAACVJ010000174">
    <property type="protein sequence ID" value="VEP14295.1"/>
    <property type="molecule type" value="Genomic_DNA"/>
</dbReference>
<proteinExistence type="predicted"/>
<evidence type="ECO:0000313" key="1">
    <source>
        <dbReference type="EMBL" id="VEP14295.1"/>
    </source>
</evidence>
<dbReference type="OrthoDB" id="9795405at2"/>
<name>A0A563VS96_9CYAN</name>
<gene>
    <name evidence="1" type="ORF">H1P_2550006</name>
</gene>
<keyword evidence="2" id="KW-1185">Reference proteome</keyword>
<dbReference type="Proteomes" id="UP000320055">
    <property type="component" value="Unassembled WGS sequence"/>
</dbReference>
<organism evidence="1 2">
    <name type="scientific">Hyella patelloides LEGE 07179</name>
    <dbReference type="NCBI Taxonomy" id="945734"/>
    <lineage>
        <taxon>Bacteria</taxon>
        <taxon>Bacillati</taxon>
        <taxon>Cyanobacteriota</taxon>
        <taxon>Cyanophyceae</taxon>
        <taxon>Pleurocapsales</taxon>
        <taxon>Hyellaceae</taxon>
        <taxon>Hyella</taxon>
    </lineage>
</organism>
<dbReference type="Gene3D" id="3.30.300.20">
    <property type="match status" value="1"/>
</dbReference>
<dbReference type="InterPro" id="IPR015946">
    <property type="entry name" value="KH_dom-like_a/b"/>
</dbReference>
<evidence type="ECO:0000313" key="2">
    <source>
        <dbReference type="Proteomes" id="UP000320055"/>
    </source>
</evidence>
<dbReference type="AlphaFoldDB" id="A0A563VS96"/>
<reference evidence="1 2" key="1">
    <citation type="submission" date="2019-01" db="EMBL/GenBank/DDBJ databases">
        <authorList>
            <person name="Brito A."/>
        </authorList>
    </citation>
    <scope>NUCLEOTIDE SEQUENCE [LARGE SCALE GENOMIC DNA]</scope>
    <source>
        <strain evidence="1">1</strain>
    </source>
</reference>
<dbReference type="InterPro" id="IPR036102">
    <property type="entry name" value="OsmC/Ohrsf"/>
</dbReference>
<protein>
    <submittedName>
        <fullName evidence="1">Redox protein</fullName>
    </submittedName>
</protein>
<accession>A0A563VS96</accession>
<dbReference type="RefSeq" id="WP_144872787.1">
    <property type="nucleotide sequence ID" value="NZ_LR213998.1"/>
</dbReference>